<dbReference type="GO" id="GO:0006888">
    <property type="term" value="P:endoplasmic reticulum to Golgi vesicle-mediated transport"/>
    <property type="evidence" value="ECO:0007669"/>
    <property type="project" value="TreeGrafter"/>
</dbReference>
<dbReference type="Pfam" id="PF13850">
    <property type="entry name" value="ERGIC_N"/>
    <property type="match status" value="1"/>
</dbReference>
<dbReference type="GO" id="GO:0006890">
    <property type="term" value="P:retrograde vesicle-mediated transport, Golgi to endoplasmic reticulum"/>
    <property type="evidence" value="ECO:0007669"/>
    <property type="project" value="TreeGrafter"/>
</dbReference>
<evidence type="ECO:0000313" key="13">
    <source>
        <dbReference type="Proteomes" id="UP001165740"/>
    </source>
</evidence>
<dbReference type="GO" id="GO:0033116">
    <property type="term" value="C:endoplasmic reticulum-Golgi intermediate compartment membrane"/>
    <property type="evidence" value="ECO:0007669"/>
    <property type="project" value="UniProtKB-SubCell"/>
</dbReference>
<dbReference type="GO" id="GO:0030134">
    <property type="term" value="C:COPII-coated ER to Golgi transport vesicle"/>
    <property type="evidence" value="ECO:0007669"/>
    <property type="project" value="TreeGrafter"/>
</dbReference>
<evidence type="ECO:0000313" key="11">
    <source>
        <dbReference type="EnsemblMetazoa" id="BGLB029109-PA"/>
    </source>
</evidence>
<dbReference type="GO" id="GO:0005789">
    <property type="term" value="C:endoplasmic reticulum membrane"/>
    <property type="evidence" value="ECO:0007669"/>
    <property type="project" value="TreeGrafter"/>
</dbReference>
<dbReference type="GO" id="GO:0000139">
    <property type="term" value="C:Golgi membrane"/>
    <property type="evidence" value="ECO:0007669"/>
    <property type="project" value="TreeGrafter"/>
</dbReference>
<feature type="transmembrane region" description="Helical" evidence="8">
    <location>
        <begin position="343"/>
        <end position="364"/>
    </location>
</feature>
<evidence type="ECO:0000256" key="8">
    <source>
        <dbReference type="SAM" id="Phobius"/>
    </source>
</evidence>
<dbReference type="Proteomes" id="UP001165740">
    <property type="component" value="Chromosome 17"/>
</dbReference>
<dbReference type="STRING" id="6526.A0A2C9LAV4"/>
<dbReference type="KEGG" id="bgt:106053785"/>
<evidence type="ECO:0000256" key="3">
    <source>
        <dbReference type="ARBA" id="ARBA00005648"/>
    </source>
</evidence>
<dbReference type="VEuPathDB" id="VectorBase:BGLAX_048047"/>
<dbReference type="OMA" id="QRHEGCR"/>
<dbReference type="InterPro" id="IPR045888">
    <property type="entry name" value="Erv"/>
</dbReference>
<sequence length="385" mass="43695">MNYKGVFDRLKRFDAYPKTLEDFRIKTLGGATVTLISAALMLILFISELNYYLTHEVQPELFVDTSRGQKLRINVDIVFPNMACAFLSLDAMDVSGESQIDIDLNLYKKRLDLQGNPINEEPEKQTLEDSKKETAVLALDPGRCESCYGAETDELKCCNSCDDVREAYRKKGWALQDPDSIEQCKREGWSEKLETQKNEGCKLDGYLEVNKVAGNFHIAPGKSFQQKHVHVHDMQSFAGQKFNVTHRINHLSFGTDYPGMVNPLDTLYQVADTHQMMFQYFIKIVPTTYTNVNRETLYTNQYSVTKHSKTTNSILGDSGLPGVFFSYELSPLMVKYTEKKRSFLHFLTEVCAIIGGIFTVASLIDSFIYHSSRVIAKKIELGKAS</sequence>
<dbReference type="GeneID" id="106053785"/>
<feature type="domain" description="Endoplasmic reticulum vesicle transporter N-terminal" evidence="10">
    <location>
        <begin position="10"/>
        <end position="99"/>
    </location>
</feature>
<keyword evidence="6 8" id="KW-0472">Membrane</keyword>
<reference evidence="14" key="2">
    <citation type="submission" date="2025-04" db="UniProtKB">
        <authorList>
            <consortium name="RefSeq"/>
        </authorList>
    </citation>
    <scope>IDENTIFICATION</scope>
</reference>
<evidence type="ECO:0000313" key="12">
    <source>
        <dbReference type="Proteomes" id="UP000076420"/>
    </source>
</evidence>
<evidence type="ECO:0000256" key="4">
    <source>
        <dbReference type="ARBA" id="ARBA00022692"/>
    </source>
</evidence>
<name>A0A2C9LAV4_BIOGL</name>
<dbReference type="AlphaFoldDB" id="A0A2C9LAV4"/>
<dbReference type="PANTHER" id="PTHR10984">
    <property type="entry name" value="ENDOPLASMIC RETICULUM-GOLGI INTERMEDIATE COMPARTMENT PROTEIN"/>
    <property type="match status" value="1"/>
</dbReference>
<protein>
    <recommendedName>
        <fullName evidence="7">Endoplasmic reticulum-Golgi intermediate compartment protein 3</fullName>
    </recommendedName>
</protein>
<keyword evidence="4 8" id="KW-0812">Transmembrane</keyword>
<dbReference type="VEuPathDB" id="VectorBase:BGLB029109"/>
<feature type="transmembrane region" description="Helical" evidence="8">
    <location>
        <begin position="27"/>
        <end position="46"/>
    </location>
</feature>
<evidence type="ECO:0000256" key="1">
    <source>
        <dbReference type="ARBA" id="ARBA00004257"/>
    </source>
</evidence>
<dbReference type="RefSeq" id="XP_013064860.1">
    <property type="nucleotide sequence ID" value="XM_013209406.2"/>
</dbReference>
<evidence type="ECO:0000259" key="10">
    <source>
        <dbReference type="Pfam" id="PF13850"/>
    </source>
</evidence>
<dbReference type="InterPro" id="IPR012936">
    <property type="entry name" value="Erv_C"/>
</dbReference>
<evidence type="ECO:0000313" key="14">
    <source>
        <dbReference type="RefSeq" id="XP_013064860.1"/>
    </source>
</evidence>
<feature type="domain" description="Endoplasmic reticulum vesicle transporter C-terminal" evidence="9">
    <location>
        <begin position="147"/>
        <end position="365"/>
    </location>
</feature>
<evidence type="ECO:0000256" key="2">
    <source>
        <dbReference type="ARBA" id="ARBA00004457"/>
    </source>
</evidence>
<gene>
    <name evidence="11" type="primary">106053785</name>
    <name evidence="14" type="synonym">LOC106053785</name>
</gene>
<dbReference type="Proteomes" id="UP000076420">
    <property type="component" value="Unassembled WGS sequence"/>
</dbReference>
<evidence type="ECO:0000256" key="6">
    <source>
        <dbReference type="ARBA" id="ARBA00023136"/>
    </source>
</evidence>
<dbReference type="EnsemblMetazoa" id="BGLB029109-RA">
    <property type="protein sequence ID" value="BGLB029109-PA"/>
    <property type="gene ID" value="BGLB029109"/>
</dbReference>
<keyword evidence="13" id="KW-1185">Reference proteome</keyword>
<dbReference type="Pfam" id="PF07970">
    <property type="entry name" value="COPIIcoated_ERV"/>
    <property type="match status" value="1"/>
</dbReference>
<proteinExistence type="inferred from homology"/>
<comment type="similarity">
    <text evidence="3">Belongs to the ERGIC family.</text>
</comment>
<dbReference type="InterPro" id="IPR039542">
    <property type="entry name" value="Erv_N"/>
</dbReference>
<reference evidence="11" key="1">
    <citation type="submission" date="2020-05" db="UniProtKB">
        <authorList>
            <consortium name="EnsemblMetazoa"/>
        </authorList>
    </citation>
    <scope>IDENTIFICATION</scope>
    <source>
        <strain evidence="11">BB02</strain>
    </source>
</reference>
<evidence type="ECO:0000256" key="5">
    <source>
        <dbReference type="ARBA" id="ARBA00022989"/>
    </source>
</evidence>
<accession>A0A2C9LAV4</accession>
<comment type="subcellular location">
    <subcellularLocation>
        <location evidence="2">Endoplasmic reticulum-Golgi intermediate compartment membrane</location>
        <topology evidence="2">Multi-pass membrane protein</topology>
    </subcellularLocation>
    <subcellularLocation>
        <location evidence="1">Golgi apparatus</location>
        <location evidence="1">cis-Golgi network membrane</location>
        <topology evidence="1">Multi-pass membrane protein</topology>
    </subcellularLocation>
</comment>
<organism evidence="11 12">
    <name type="scientific">Biomphalaria glabrata</name>
    <name type="common">Bloodfluke planorb</name>
    <name type="synonym">Freshwater snail</name>
    <dbReference type="NCBI Taxonomy" id="6526"/>
    <lineage>
        <taxon>Eukaryota</taxon>
        <taxon>Metazoa</taxon>
        <taxon>Spiralia</taxon>
        <taxon>Lophotrochozoa</taxon>
        <taxon>Mollusca</taxon>
        <taxon>Gastropoda</taxon>
        <taxon>Heterobranchia</taxon>
        <taxon>Euthyneura</taxon>
        <taxon>Panpulmonata</taxon>
        <taxon>Hygrophila</taxon>
        <taxon>Lymnaeoidea</taxon>
        <taxon>Planorbidae</taxon>
        <taxon>Biomphalaria</taxon>
    </lineage>
</organism>
<evidence type="ECO:0000256" key="7">
    <source>
        <dbReference type="ARBA" id="ARBA00040493"/>
    </source>
</evidence>
<keyword evidence="5 8" id="KW-1133">Transmembrane helix</keyword>
<evidence type="ECO:0000259" key="9">
    <source>
        <dbReference type="Pfam" id="PF07970"/>
    </source>
</evidence>
<dbReference type="PANTHER" id="PTHR10984:SF25">
    <property type="entry name" value="ENDOPLASMIC RETICULUM-GOLGI INTERMEDIATE COMPARTMENT PROTEIN 3"/>
    <property type="match status" value="1"/>
</dbReference>
<dbReference type="OrthoDB" id="270930at2759"/>